<dbReference type="RefSeq" id="WP_257464369.1">
    <property type="nucleotide sequence ID" value="NZ_JANJZT010000007.1"/>
</dbReference>
<organism evidence="2 3">
    <name type="scientific">Blautia caecimuris</name>
    <dbReference type="NCBI Taxonomy" id="1796615"/>
    <lineage>
        <taxon>Bacteria</taxon>
        <taxon>Bacillati</taxon>
        <taxon>Bacillota</taxon>
        <taxon>Clostridia</taxon>
        <taxon>Lachnospirales</taxon>
        <taxon>Lachnospiraceae</taxon>
        <taxon>Blautia</taxon>
    </lineage>
</organism>
<feature type="transmembrane region" description="Helical" evidence="1">
    <location>
        <begin position="61"/>
        <end position="86"/>
    </location>
</feature>
<feature type="transmembrane region" description="Helical" evidence="1">
    <location>
        <begin position="413"/>
        <end position="435"/>
    </location>
</feature>
<feature type="transmembrane region" description="Helical" evidence="1">
    <location>
        <begin position="220"/>
        <end position="245"/>
    </location>
</feature>
<feature type="transmembrane region" description="Helical" evidence="1">
    <location>
        <begin position="387"/>
        <end position="407"/>
    </location>
</feature>
<comment type="caution">
    <text evidence="2">The sequence shown here is derived from an EMBL/GenBank/DDBJ whole genome shotgun (WGS) entry which is preliminary data.</text>
</comment>
<accession>A0ABV2M0Q5</accession>
<keyword evidence="1" id="KW-0812">Transmembrane</keyword>
<gene>
    <name evidence="2" type="ORF">ABID24_001271</name>
</gene>
<feature type="transmembrane region" description="Helical" evidence="1">
    <location>
        <begin position="36"/>
        <end position="55"/>
    </location>
</feature>
<reference evidence="2 3" key="1">
    <citation type="submission" date="2024-06" db="EMBL/GenBank/DDBJ databases">
        <title>Genomic Encyclopedia of Type Strains, Phase IV (KMG-IV): sequencing the most valuable type-strain genomes for metagenomic binning, comparative biology and taxonomic classification.</title>
        <authorList>
            <person name="Goeker M."/>
        </authorList>
    </citation>
    <scope>NUCLEOTIDE SEQUENCE [LARGE SCALE GENOMIC DNA]</scope>
    <source>
        <strain evidence="2 3">DSM 29492</strain>
    </source>
</reference>
<keyword evidence="1" id="KW-0472">Membrane</keyword>
<evidence type="ECO:0000313" key="2">
    <source>
        <dbReference type="EMBL" id="MET3750036.1"/>
    </source>
</evidence>
<feature type="transmembrane region" description="Helical" evidence="1">
    <location>
        <begin position="491"/>
        <end position="508"/>
    </location>
</feature>
<keyword evidence="3" id="KW-1185">Reference proteome</keyword>
<evidence type="ECO:0000313" key="3">
    <source>
        <dbReference type="Proteomes" id="UP001549106"/>
    </source>
</evidence>
<protein>
    <submittedName>
        <fullName evidence="2">Uncharacterized protein</fullName>
    </submittedName>
</protein>
<dbReference type="Proteomes" id="UP001549106">
    <property type="component" value="Unassembled WGS sequence"/>
</dbReference>
<feature type="transmembrane region" description="Helical" evidence="1">
    <location>
        <begin position="456"/>
        <end position="479"/>
    </location>
</feature>
<feature type="transmembrane region" description="Helical" evidence="1">
    <location>
        <begin position="151"/>
        <end position="173"/>
    </location>
</feature>
<proteinExistence type="predicted"/>
<feature type="transmembrane region" description="Helical" evidence="1">
    <location>
        <begin position="251"/>
        <end position="274"/>
    </location>
</feature>
<sequence length="629" mass="70883">MKKINNLRFLPRISEAEKRRRNPTYRNARKAYTKNLLFFFPVWIILLIIFVSVITNIENRILAGIVGLFLAASPIMGLGIACNLSLRLWVCPHCGKELPVQHIQYVSLPVYTAQCPGCGYSLEETIPSSASFTQTSCEQNRRIDKKRKLPAIVFGVLLLMCAAFMLITCFISIGKDPRYAIAVAFFITAFTLASGIFLFMPHTPERHTEEEPFLYVRTSVLRLVAGSFLLPLGWLILFVATATVAAEPVNISIFFMFITGFILFLWGIWCLLAYQNKKILLFRSGKLIYSAPYGRYKEFHTKTFASMKYGAMGSVRIHDSAGNLLFSFRASLPGGAQLTGWLSEHCETASAAGPDQNTKQSRTVRASREPLEWKEEYHTPMHDHLKAIKAGLIIVSLLALAGTILPFLFMTEFSLTCAAITMTLSLFLPVIYYLIFSSVLSLDGKPRHATEEWKSMYITMPVFPLGILFLFVVQVIRVFDKVRLTVADSDRSLICWIVIAAILIVITVIRTPKHLRGEGLFIWGLFLCLLSYSLSYSLNAATCSEAVHTTAVITDSSVENRDKDDPDYYLTVKLYDSTEAEICVTEDLYMMYQTGQPISLCQRTSAFGVRMVQLHTPLNKEARSFYNPK</sequence>
<keyword evidence="1" id="KW-1133">Transmembrane helix</keyword>
<feature type="transmembrane region" description="Helical" evidence="1">
    <location>
        <begin position="179"/>
        <end position="199"/>
    </location>
</feature>
<dbReference type="EMBL" id="JBEPMJ010000007">
    <property type="protein sequence ID" value="MET3750036.1"/>
    <property type="molecule type" value="Genomic_DNA"/>
</dbReference>
<name>A0ABV2M0Q5_9FIRM</name>
<evidence type="ECO:0000256" key="1">
    <source>
        <dbReference type="SAM" id="Phobius"/>
    </source>
</evidence>
<feature type="transmembrane region" description="Helical" evidence="1">
    <location>
        <begin position="520"/>
        <end position="538"/>
    </location>
</feature>